<name>A0AAV4HSA1_9GAST</name>
<dbReference type="SUPFAM" id="SSF48403">
    <property type="entry name" value="Ankyrin repeat"/>
    <property type="match status" value="1"/>
</dbReference>
<dbReference type="EMBL" id="BMAT01005850">
    <property type="protein sequence ID" value="GFS00784.1"/>
    <property type="molecule type" value="Genomic_DNA"/>
</dbReference>
<dbReference type="AlphaFoldDB" id="A0AAV4HSA1"/>
<evidence type="ECO:0000256" key="3">
    <source>
        <dbReference type="PROSITE-ProRule" id="PRU00023"/>
    </source>
</evidence>
<keyword evidence="2 3" id="KW-0040">ANK repeat</keyword>
<dbReference type="PANTHER" id="PTHR24198:SF165">
    <property type="entry name" value="ANKYRIN REPEAT-CONTAINING PROTEIN-RELATED"/>
    <property type="match status" value="1"/>
</dbReference>
<feature type="repeat" description="ANK" evidence="3">
    <location>
        <begin position="126"/>
        <end position="158"/>
    </location>
</feature>
<evidence type="ECO:0000256" key="1">
    <source>
        <dbReference type="ARBA" id="ARBA00022737"/>
    </source>
</evidence>
<protein>
    <submittedName>
        <fullName evidence="4">Ankyrin repeat protein</fullName>
    </submittedName>
</protein>
<keyword evidence="5" id="KW-1185">Reference proteome</keyword>
<evidence type="ECO:0000256" key="2">
    <source>
        <dbReference type="ARBA" id="ARBA00023043"/>
    </source>
</evidence>
<dbReference type="InterPro" id="IPR036770">
    <property type="entry name" value="Ankyrin_rpt-contain_sf"/>
</dbReference>
<gene>
    <name evidence="4" type="ORF">ElyMa_002822800</name>
</gene>
<comment type="caution">
    <text evidence="4">The sequence shown here is derived from an EMBL/GenBank/DDBJ whole genome shotgun (WGS) entry which is preliminary data.</text>
</comment>
<dbReference type="SMART" id="SM00248">
    <property type="entry name" value="ANK"/>
    <property type="match status" value="7"/>
</dbReference>
<accession>A0AAV4HSA1</accession>
<evidence type="ECO:0000313" key="5">
    <source>
        <dbReference type="Proteomes" id="UP000762676"/>
    </source>
</evidence>
<sequence>MDYSALLAALRENDAVRLRLFLESAEFVSDGDGPWCTPTLLDCLTAGDDDNDEREGGEEVDARKRDILEILVQHGADVNVDIKMEEFCDLVLPGKSAVMFAAERGFLKCVQFLDASGADLSAVCVTGETALHFAVKQKRFQCVKYLAKRMAPSALNSKDEDGMTALMLATFLPREESCFLYVQHLIACGADLNAEDAKGRTALMFALRFSLPAVVYLLLDSGAAYGNVAPDGFAPLTVAFGRMHSNLGCIIKLLEKGEDPTLSRRNLAIVHRAVCWNEKALIRSLVMNGHPPLNMPSETFRLLEPCERSQLSPLAMAFLCKTPEVANYFIANRFFTYSDVVSLHQDAYIRKSLLVPSVLSLKPKFTLL</sequence>
<dbReference type="Pfam" id="PF12796">
    <property type="entry name" value="Ank_2"/>
    <property type="match status" value="2"/>
</dbReference>
<reference evidence="4 5" key="1">
    <citation type="journal article" date="2021" name="Elife">
        <title>Chloroplast acquisition without the gene transfer in kleptoplastic sea slugs, Plakobranchus ocellatus.</title>
        <authorList>
            <person name="Maeda T."/>
            <person name="Takahashi S."/>
            <person name="Yoshida T."/>
            <person name="Shimamura S."/>
            <person name="Takaki Y."/>
            <person name="Nagai Y."/>
            <person name="Toyoda A."/>
            <person name="Suzuki Y."/>
            <person name="Arimoto A."/>
            <person name="Ishii H."/>
            <person name="Satoh N."/>
            <person name="Nishiyama T."/>
            <person name="Hasebe M."/>
            <person name="Maruyama T."/>
            <person name="Minagawa J."/>
            <person name="Obokata J."/>
            <person name="Shigenobu S."/>
        </authorList>
    </citation>
    <scope>NUCLEOTIDE SEQUENCE [LARGE SCALE GENOMIC DNA]</scope>
</reference>
<evidence type="ECO:0000313" key="4">
    <source>
        <dbReference type="EMBL" id="GFS00784.1"/>
    </source>
</evidence>
<feature type="repeat" description="ANK" evidence="3">
    <location>
        <begin position="161"/>
        <end position="197"/>
    </location>
</feature>
<proteinExistence type="predicted"/>
<dbReference type="PANTHER" id="PTHR24198">
    <property type="entry name" value="ANKYRIN REPEAT AND PROTEIN KINASE DOMAIN-CONTAINING PROTEIN"/>
    <property type="match status" value="1"/>
</dbReference>
<organism evidence="4 5">
    <name type="scientific">Elysia marginata</name>
    <dbReference type="NCBI Taxonomy" id="1093978"/>
    <lineage>
        <taxon>Eukaryota</taxon>
        <taxon>Metazoa</taxon>
        <taxon>Spiralia</taxon>
        <taxon>Lophotrochozoa</taxon>
        <taxon>Mollusca</taxon>
        <taxon>Gastropoda</taxon>
        <taxon>Heterobranchia</taxon>
        <taxon>Euthyneura</taxon>
        <taxon>Panpulmonata</taxon>
        <taxon>Sacoglossa</taxon>
        <taxon>Placobranchoidea</taxon>
        <taxon>Plakobranchidae</taxon>
        <taxon>Elysia</taxon>
    </lineage>
</organism>
<dbReference type="InterPro" id="IPR002110">
    <property type="entry name" value="Ankyrin_rpt"/>
</dbReference>
<dbReference type="Proteomes" id="UP000762676">
    <property type="component" value="Unassembled WGS sequence"/>
</dbReference>
<dbReference type="Gene3D" id="1.25.40.20">
    <property type="entry name" value="Ankyrin repeat-containing domain"/>
    <property type="match status" value="2"/>
</dbReference>
<keyword evidence="1" id="KW-0677">Repeat</keyword>
<dbReference type="PROSITE" id="PS50088">
    <property type="entry name" value="ANK_REPEAT"/>
    <property type="match status" value="2"/>
</dbReference>